<name>A0AA88QAD5_9TELE</name>
<keyword evidence="2" id="KW-0963">Cytoplasm</keyword>
<dbReference type="InterPro" id="IPR001401">
    <property type="entry name" value="Dynamin_GTPase"/>
</dbReference>
<dbReference type="PROSITE" id="PS51388">
    <property type="entry name" value="GED"/>
    <property type="match status" value="1"/>
</dbReference>
<gene>
    <name evidence="9" type="ORF">Q8A67_006355</name>
</gene>
<dbReference type="GO" id="GO:0005525">
    <property type="term" value="F:GTP binding"/>
    <property type="evidence" value="ECO:0007669"/>
    <property type="project" value="UniProtKB-KW"/>
</dbReference>
<evidence type="ECO:0000313" key="9">
    <source>
        <dbReference type="EMBL" id="KAK2907370.1"/>
    </source>
</evidence>
<dbReference type="AlphaFoldDB" id="A0AA88QAD5"/>
<dbReference type="SMART" id="SM00053">
    <property type="entry name" value="DYNc"/>
    <property type="match status" value="1"/>
</dbReference>
<dbReference type="GO" id="GO:0005737">
    <property type="term" value="C:cytoplasm"/>
    <property type="evidence" value="ECO:0007669"/>
    <property type="project" value="UniProtKB-SubCell"/>
</dbReference>
<dbReference type="InterPro" id="IPR027417">
    <property type="entry name" value="P-loop_NTPase"/>
</dbReference>
<dbReference type="InterPro" id="IPR030381">
    <property type="entry name" value="G_DYNAMIN_dom"/>
</dbReference>
<dbReference type="SMART" id="SM00302">
    <property type="entry name" value="GED"/>
    <property type="match status" value="1"/>
</dbReference>
<feature type="domain" description="Dynamin-type G" evidence="8">
    <location>
        <begin position="58"/>
        <end position="360"/>
    </location>
</feature>
<evidence type="ECO:0000256" key="3">
    <source>
        <dbReference type="ARBA" id="ARBA00022741"/>
    </source>
</evidence>
<protein>
    <submittedName>
        <fullName evidence="9">Uncharacterized protein</fullName>
    </submittedName>
</protein>
<dbReference type="GO" id="GO:0008017">
    <property type="term" value="F:microtubule binding"/>
    <property type="evidence" value="ECO:0007669"/>
    <property type="project" value="TreeGrafter"/>
</dbReference>
<dbReference type="GO" id="GO:0031623">
    <property type="term" value="P:receptor internalization"/>
    <property type="evidence" value="ECO:0007669"/>
    <property type="project" value="TreeGrafter"/>
</dbReference>
<evidence type="ECO:0000256" key="4">
    <source>
        <dbReference type="ARBA" id="ARBA00023134"/>
    </source>
</evidence>
<dbReference type="InterPro" id="IPR000375">
    <property type="entry name" value="Dynamin_stalk"/>
</dbReference>
<comment type="similarity">
    <text evidence="5">Belongs to the TRAFAC class dynamin-like GTPase superfamily. Dynamin/Fzo/YdjA family.</text>
</comment>
<dbReference type="Pfam" id="PF02212">
    <property type="entry name" value="GED"/>
    <property type="match status" value="1"/>
</dbReference>
<accession>A0AA88QAD5</accession>
<dbReference type="InterPro" id="IPR045063">
    <property type="entry name" value="Dynamin_N"/>
</dbReference>
<evidence type="ECO:0000256" key="5">
    <source>
        <dbReference type="RuleBase" id="RU003932"/>
    </source>
</evidence>
<proteinExistence type="inferred from homology"/>
<comment type="caution">
    <text evidence="9">The sequence shown here is derived from an EMBL/GenBank/DDBJ whole genome shotgun (WGS) entry which is preliminary data.</text>
</comment>
<dbReference type="PANTHER" id="PTHR11566">
    <property type="entry name" value="DYNAMIN"/>
    <property type="match status" value="1"/>
</dbReference>
<evidence type="ECO:0000256" key="1">
    <source>
        <dbReference type="ARBA" id="ARBA00004496"/>
    </source>
</evidence>
<dbReference type="Gene3D" id="3.40.50.300">
    <property type="entry name" value="P-loop containing nucleotide triphosphate hydrolases"/>
    <property type="match status" value="1"/>
</dbReference>
<dbReference type="PRINTS" id="PR00195">
    <property type="entry name" value="DYNAMIN"/>
</dbReference>
<evidence type="ECO:0000256" key="6">
    <source>
        <dbReference type="SAM" id="MobiDB-lite"/>
    </source>
</evidence>
<evidence type="ECO:0000259" key="7">
    <source>
        <dbReference type="PROSITE" id="PS51388"/>
    </source>
</evidence>
<dbReference type="PROSITE" id="PS51718">
    <property type="entry name" value="G_DYNAMIN_2"/>
    <property type="match status" value="1"/>
</dbReference>
<dbReference type="InterPro" id="IPR003130">
    <property type="entry name" value="GED"/>
</dbReference>
<dbReference type="GO" id="GO:0005634">
    <property type="term" value="C:nucleus"/>
    <property type="evidence" value="ECO:0007669"/>
    <property type="project" value="TreeGrafter"/>
</dbReference>
<dbReference type="InterPro" id="IPR019762">
    <property type="entry name" value="Dynamin_GTPase_CS"/>
</dbReference>
<feature type="compositionally biased region" description="Basic and acidic residues" evidence="6">
    <location>
        <begin position="21"/>
        <end position="34"/>
    </location>
</feature>
<dbReference type="CDD" id="cd08771">
    <property type="entry name" value="DLP_1"/>
    <property type="match status" value="1"/>
</dbReference>
<dbReference type="PANTHER" id="PTHR11566:SF225">
    <property type="entry name" value="INTERFERON-INDUCED GTP-BINDING PROTEIN MX-RELATED"/>
    <property type="match status" value="1"/>
</dbReference>
<dbReference type="Pfam" id="PF01031">
    <property type="entry name" value="Dynamin_M"/>
    <property type="match status" value="1"/>
</dbReference>
<dbReference type="InterPro" id="IPR022812">
    <property type="entry name" value="Dynamin"/>
</dbReference>
<dbReference type="GO" id="GO:0003924">
    <property type="term" value="F:GTPase activity"/>
    <property type="evidence" value="ECO:0007669"/>
    <property type="project" value="InterPro"/>
</dbReference>
<evidence type="ECO:0000313" key="10">
    <source>
        <dbReference type="Proteomes" id="UP001187343"/>
    </source>
</evidence>
<dbReference type="GO" id="GO:0051607">
    <property type="term" value="P:defense response to virus"/>
    <property type="evidence" value="ECO:0007669"/>
    <property type="project" value="TreeGrafter"/>
</dbReference>
<keyword evidence="10" id="KW-1185">Reference proteome</keyword>
<dbReference type="GO" id="GO:0005874">
    <property type="term" value="C:microtubule"/>
    <property type="evidence" value="ECO:0007669"/>
    <property type="project" value="TreeGrafter"/>
</dbReference>
<dbReference type="SUPFAM" id="SSF52540">
    <property type="entry name" value="P-loop containing nucleoside triphosphate hydrolases"/>
    <property type="match status" value="1"/>
</dbReference>
<keyword evidence="3 5" id="KW-0547">Nucleotide-binding</keyword>
<feature type="region of interest" description="Disordered" evidence="6">
    <location>
        <begin position="1"/>
        <end position="34"/>
    </location>
</feature>
<sequence>MSSSGFSSQSDDEDSDSSQKGSHESQKMSGEVHSHLEESIRPYIDLIDTLRSVGIHKDLALPTIVVIGDQSSGKSSVLEALSGVALPRGSGIVTRCPLELRLKKVPAVSWKAVITYSKKTDESVNLFAGPIKTSKLAYGKVAQSTHNEKKIEFTDPSLVEEHVAAAQNELAGKGVGICDELITLEIMSPDVCDLTLIDLPGIARVPVEGQPEDIGKQIKRLIMKYIKKLETINLVVVPCNTDIATTEALKMAQEVDPEGKRTLAILTKPDLVDKGTEKSILAIVHNKVIPLSKGYIMVKCRGQQQINEAVPLEEAAQMERDFFQSHDHYRCLLKDDKVTIKCLAIKLTQELVEHIKSSLPQLQEHIRNQLWNVKKALKGCEAGPPEDPKGAKEFLIETLNGFNEKIKSLLSGAPKNGNSLISQMRVEFRKWNDYLNSTKPSFNNSKELSENYRGRELPGFSNFIIFEKILQDRVAKLKDQAIDLLNVIRDIIIKQFTDVVSESFQNYNVLQNITKDKISYIQLNQQEKAEQRISEQFKMENWIFTQDPIFLKVLSEITNQTFSEKELPVFDKQCKYSQMLEAYYEIVVQRLANQLPLMITFYMLQETARLLSTDIMKLLEKSDVRELLSEASDVSRRRKDLRERLTRLSSATNTINNFLND</sequence>
<dbReference type="GO" id="GO:0005886">
    <property type="term" value="C:plasma membrane"/>
    <property type="evidence" value="ECO:0007669"/>
    <property type="project" value="TreeGrafter"/>
</dbReference>
<dbReference type="Proteomes" id="UP001187343">
    <property type="component" value="Unassembled WGS sequence"/>
</dbReference>
<dbReference type="GO" id="GO:0016185">
    <property type="term" value="P:synaptic vesicle budding from presynaptic endocytic zone membrane"/>
    <property type="evidence" value="ECO:0007669"/>
    <property type="project" value="TreeGrafter"/>
</dbReference>
<evidence type="ECO:0000259" key="8">
    <source>
        <dbReference type="PROSITE" id="PS51718"/>
    </source>
</evidence>
<comment type="subcellular location">
    <subcellularLocation>
        <location evidence="1">Cytoplasm</location>
    </subcellularLocation>
</comment>
<keyword evidence="4 5" id="KW-0342">GTP-binding</keyword>
<dbReference type="EMBL" id="JAUYZG010000005">
    <property type="protein sequence ID" value="KAK2907370.1"/>
    <property type="molecule type" value="Genomic_DNA"/>
</dbReference>
<dbReference type="Pfam" id="PF00350">
    <property type="entry name" value="Dynamin_N"/>
    <property type="match status" value="1"/>
</dbReference>
<evidence type="ECO:0000256" key="2">
    <source>
        <dbReference type="ARBA" id="ARBA00022490"/>
    </source>
</evidence>
<feature type="domain" description="GED" evidence="7">
    <location>
        <begin position="573"/>
        <end position="661"/>
    </location>
</feature>
<reference evidence="9" key="1">
    <citation type="submission" date="2023-08" db="EMBL/GenBank/DDBJ databases">
        <title>Chromosome-level Genome Assembly of mud carp (Cirrhinus molitorella).</title>
        <authorList>
            <person name="Liu H."/>
        </authorList>
    </citation>
    <scope>NUCLEOTIDE SEQUENCE</scope>
    <source>
        <strain evidence="9">Prfri</strain>
        <tissue evidence="9">Muscle</tissue>
    </source>
</reference>
<organism evidence="9 10">
    <name type="scientific">Cirrhinus molitorella</name>
    <name type="common">mud carp</name>
    <dbReference type="NCBI Taxonomy" id="172907"/>
    <lineage>
        <taxon>Eukaryota</taxon>
        <taxon>Metazoa</taxon>
        <taxon>Chordata</taxon>
        <taxon>Craniata</taxon>
        <taxon>Vertebrata</taxon>
        <taxon>Euteleostomi</taxon>
        <taxon>Actinopterygii</taxon>
        <taxon>Neopterygii</taxon>
        <taxon>Teleostei</taxon>
        <taxon>Ostariophysi</taxon>
        <taxon>Cypriniformes</taxon>
        <taxon>Cyprinidae</taxon>
        <taxon>Labeoninae</taxon>
        <taxon>Labeonini</taxon>
        <taxon>Cirrhinus</taxon>
    </lineage>
</organism>
<dbReference type="Gene3D" id="1.20.120.1240">
    <property type="entry name" value="Dynamin, middle domain"/>
    <property type="match status" value="1"/>
</dbReference>
<dbReference type="PROSITE" id="PS00410">
    <property type="entry name" value="G_DYNAMIN_1"/>
    <property type="match status" value="1"/>
</dbReference>
<dbReference type="InterPro" id="IPR020850">
    <property type="entry name" value="GED_dom"/>
</dbReference>
<dbReference type="GO" id="GO:0098793">
    <property type="term" value="C:presynapse"/>
    <property type="evidence" value="ECO:0007669"/>
    <property type="project" value="GOC"/>
</dbReference>